<keyword evidence="2" id="KW-1185">Reference proteome</keyword>
<evidence type="ECO:0000313" key="2">
    <source>
        <dbReference type="Proteomes" id="UP000030645"/>
    </source>
</evidence>
<accession>W9RW76</accession>
<name>W9RW76_9ROSA</name>
<dbReference type="EMBL" id="KE345303">
    <property type="protein sequence ID" value="EXB99557.1"/>
    <property type="molecule type" value="Genomic_DNA"/>
</dbReference>
<proteinExistence type="predicted"/>
<dbReference type="AlphaFoldDB" id="W9RW76"/>
<reference evidence="2" key="1">
    <citation type="submission" date="2013-01" db="EMBL/GenBank/DDBJ databases">
        <title>Draft Genome Sequence of a Mulberry Tree, Morus notabilis C.K. Schneid.</title>
        <authorList>
            <person name="He N."/>
            <person name="Zhao S."/>
        </authorList>
    </citation>
    <scope>NUCLEOTIDE SEQUENCE</scope>
</reference>
<dbReference type="Proteomes" id="UP000030645">
    <property type="component" value="Unassembled WGS sequence"/>
</dbReference>
<organism evidence="1 2">
    <name type="scientific">Morus notabilis</name>
    <dbReference type="NCBI Taxonomy" id="981085"/>
    <lineage>
        <taxon>Eukaryota</taxon>
        <taxon>Viridiplantae</taxon>
        <taxon>Streptophyta</taxon>
        <taxon>Embryophyta</taxon>
        <taxon>Tracheophyta</taxon>
        <taxon>Spermatophyta</taxon>
        <taxon>Magnoliopsida</taxon>
        <taxon>eudicotyledons</taxon>
        <taxon>Gunneridae</taxon>
        <taxon>Pentapetalae</taxon>
        <taxon>rosids</taxon>
        <taxon>fabids</taxon>
        <taxon>Rosales</taxon>
        <taxon>Moraceae</taxon>
        <taxon>Moreae</taxon>
        <taxon>Morus</taxon>
    </lineage>
</organism>
<evidence type="ECO:0000313" key="1">
    <source>
        <dbReference type="EMBL" id="EXB99557.1"/>
    </source>
</evidence>
<protein>
    <submittedName>
        <fullName evidence="1">Uncharacterized protein</fullName>
    </submittedName>
</protein>
<gene>
    <name evidence="1" type="ORF">L484_005374</name>
</gene>
<sequence length="56" mass="6519">MRGREKKSESWPEFWHRPWACHQTPGPKNRSPVSSRKGFLYGGDSVSWDGFVIGWI</sequence>